<accession>A0ABQ5UZ03</accession>
<reference evidence="2" key="1">
    <citation type="journal article" date="2014" name="Int. J. Syst. Evol. Microbiol.">
        <title>Complete genome of a new Firmicutes species belonging to the dominant human colonic microbiota ('Ruminococcus bicirculans') reveals two chromosomes and a selective capacity to utilize plant glucans.</title>
        <authorList>
            <consortium name="NISC Comparative Sequencing Program"/>
            <person name="Wegmann U."/>
            <person name="Louis P."/>
            <person name="Goesmann A."/>
            <person name="Henrissat B."/>
            <person name="Duncan S.H."/>
            <person name="Flint H.J."/>
        </authorList>
    </citation>
    <scope>NUCLEOTIDE SEQUENCE</scope>
    <source>
        <strain evidence="2">NBRC 108216</strain>
    </source>
</reference>
<sequence>MTAQSRLESCYEAMKAENDRINAVIDAYNDLAIPEMADSDMRAEEGRPLSQIDGMPIGVKANIAVEGKFWHAGIKAYASRKADDDARVVKRLKAAGALLVGTLNMEEGALGAQTDNPWFGKTINPLKDGYTPGGSSGGSSAAVAAGFVEAALGTDTMGSVRIPSAYCGLWGFKPSHSDAMMEGVVPLSHTLDTVGVHAASLQTCVDVMQVIVEADLSGGTAGDIVALDWGDAVEVEPFIAESFAKVATGLPSTDIAPYAYGRSRRAGLILSEVEGYAAHRSRLQTKPDGFSDFFRGMLEYGRDLPQDRIEAAYAHVDALRSADYPDFILMPTAPQTAFRFGDPVPANQADFTAFANLSDRPAIAFPIGRDRRGLPVSAQIVGPRGREADLVATVRRFYDAL</sequence>
<evidence type="ECO:0000259" key="1">
    <source>
        <dbReference type="Pfam" id="PF01425"/>
    </source>
</evidence>
<dbReference type="Pfam" id="PF01425">
    <property type="entry name" value="Amidase"/>
    <property type="match status" value="2"/>
</dbReference>
<dbReference type="PANTHER" id="PTHR11895">
    <property type="entry name" value="TRANSAMIDASE"/>
    <property type="match status" value="1"/>
</dbReference>
<gene>
    <name evidence="2" type="primary">gatA_1</name>
    <name evidence="2" type="ORF">GCM10007854_05510</name>
</gene>
<dbReference type="PANTHER" id="PTHR11895:SF152">
    <property type="entry name" value="GLUTAMYL-TRNA(GLN) AMIDOTRANSFERASE, SUBUNIT A (AFU_ORTHOLOGUE AFUA_7G06800)"/>
    <property type="match status" value="1"/>
</dbReference>
<dbReference type="RefSeq" id="WP_284369383.1">
    <property type="nucleotide sequence ID" value="NZ_BSNJ01000001.1"/>
</dbReference>
<proteinExistence type="predicted"/>
<protein>
    <submittedName>
        <fullName evidence="2">Amidase</fullName>
    </submittedName>
</protein>
<dbReference type="InterPro" id="IPR036928">
    <property type="entry name" value="AS_sf"/>
</dbReference>
<dbReference type="Proteomes" id="UP001161390">
    <property type="component" value="Unassembled WGS sequence"/>
</dbReference>
<evidence type="ECO:0000313" key="2">
    <source>
        <dbReference type="EMBL" id="GLQ19596.1"/>
    </source>
</evidence>
<comment type="caution">
    <text evidence="2">The sequence shown here is derived from an EMBL/GenBank/DDBJ whole genome shotgun (WGS) entry which is preliminary data.</text>
</comment>
<reference evidence="2" key="2">
    <citation type="submission" date="2023-01" db="EMBL/GenBank/DDBJ databases">
        <title>Draft genome sequence of Algimonas porphyrae strain NBRC 108216.</title>
        <authorList>
            <person name="Sun Q."/>
            <person name="Mori K."/>
        </authorList>
    </citation>
    <scope>NUCLEOTIDE SEQUENCE</scope>
    <source>
        <strain evidence="2">NBRC 108216</strain>
    </source>
</reference>
<dbReference type="SUPFAM" id="SSF75304">
    <property type="entry name" value="Amidase signature (AS) enzymes"/>
    <property type="match status" value="1"/>
</dbReference>
<dbReference type="InterPro" id="IPR000120">
    <property type="entry name" value="Amidase"/>
</dbReference>
<feature type="domain" description="Amidase" evidence="1">
    <location>
        <begin position="318"/>
        <end position="390"/>
    </location>
</feature>
<dbReference type="Gene3D" id="3.90.1300.10">
    <property type="entry name" value="Amidase signature (AS) domain"/>
    <property type="match status" value="1"/>
</dbReference>
<feature type="domain" description="Amidase" evidence="1">
    <location>
        <begin position="7"/>
        <end position="217"/>
    </location>
</feature>
<organism evidence="2 3">
    <name type="scientific">Algimonas porphyrae</name>
    <dbReference type="NCBI Taxonomy" id="1128113"/>
    <lineage>
        <taxon>Bacteria</taxon>
        <taxon>Pseudomonadati</taxon>
        <taxon>Pseudomonadota</taxon>
        <taxon>Alphaproteobacteria</taxon>
        <taxon>Maricaulales</taxon>
        <taxon>Robiginitomaculaceae</taxon>
        <taxon>Algimonas</taxon>
    </lineage>
</organism>
<dbReference type="InterPro" id="IPR023631">
    <property type="entry name" value="Amidase_dom"/>
</dbReference>
<keyword evidence="3" id="KW-1185">Reference proteome</keyword>
<evidence type="ECO:0000313" key="3">
    <source>
        <dbReference type="Proteomes" id="UP001161390"/>
    </source>
</evidence>
<name>A0ABQ5UZ03_9PROT</name>
<dbReference type="EMBL" id="BSNJ01000001">
    <property type="protein sequence ID" value="GLQ19596.1"/>
    <property type="molecule type" value="Genomic_DNA"/>
</dbReference>